<dbReference type="PANTHER" id="PTHR15071">
    <property type="entry name" value="MANNOSE-6-PHOSPHATE RECEPTOR FAMILY MEMBER"/>
    <property type="match status" value="1"/>
</dbReference>
<dbReference type="EMBL" id="NIVC01002503">
    <property type="protein sequence ID" value="PAA57309.1"/>
    <property type="molecule type" value="Genomic_DNA"/>
</dbReference>
<feature type="transmembrane region" description="Helical" evidence="18">
    <location>
        <begin position="211"/>
        <end position="230"/>
    </location>
</feature>
<comment type="caution">
    <text evidence="20">The sequence shown here is derived from an EMBL/GenBank/DDBJ whole genome shotgun (WGS) entry which is preliminary data.</text>
</comment>
<sequence length="286" mass="30916">VHLNGWAFKGDDILYLIVMNLLYFNLRLLATQLMAVLITATSKASPPTVSAAAAVCAEQLSSCSCRLTDGQFIDLSPLQSTPGPAFNYKAADGYTYQFNPCLPFQCSSGQTDGAVCQEMLRIIYTYTDFGAQKSAKFGIDPTNSQLYLRYLSGDSTRTTTVNLVCDKNSAESSVSTQGASGNQLTMDLRSRYACPTATDGSNGGGMSGGDVLLIIFFCLVTVYLLAGILFNRYSRQRSGLQMVPNLEFWMSLPGLAADGAVFTFLELKRLLAGRCRRGGGESYDSI</sequence>
<evidence type="ECO:0000256" key="14">
    <source>
        <dbReference type="ARBA" id="ARBA00023128"/>
    </source>
</evidence>
<keyword evidence="12" id="KW-0072">Autophagy</keyword>
<dbReference type="GO" id="GO:0010008">
    <property type="term" value="C:endosome membrane"/>
    <property type="evidence" value="ECO:0007669"/>
    <property type="project" value="UniProtKB-SubCell"/>
</dbReference>
<comment type="subcellular location">
    <subcellularLocation>
        <location evidence="2">Cytoplasmic vesicle membrane</location>
        <topology evidence="2">Single-pass type I membrane protein</topology>
    </subcellularLocation>
    <subcellularLocation>
        <location evidence="3">Golgi apparatus membrane</location>
    </subcellularLocation>
    <subcellularLocation>
        <location evidence="1">Mitochondrion membrane</location>
        <topology evidence="1">Single-pass membrane protein</topology>
    </subcellularLocation>
    <subcellularLocation>
        <location evidence="4">Preautophagosomal structure membrane</location>
        <topology evidence="4">Single-pass type I membrane protein</topology>
    </subcellularLocation>
</comment>
<evidence type="ECO:0000256" key="2">
    <source>
        <dbReference type="ARBA" id="ARBA00004358"/>
    </source>
</evidence>
<evidence type="ECO:0000256" key="15">
    <source>
        <dbReference type="ARBA" id="ARBA00023136"/>
    </source>
</evidence>
<dbReference type="Pfam" id="PF09451">
    <property type="entry name" value="ATG27"/>
    <property type="match status" value="1"/>
</dbReference>
<dbReference type="OrthoDB" id="29460at2759"/>
<accession>A0A267E912</accession>
<keyword evidence="17" id="KW-0968">Cytoplasmic vesicle</keyword>
<keyword evidence="21" id="KW-1185">Reference proteome</keyword>
<evidence type="ECO:0000256" key="8">
    <source>
        <dbReference type="ARBA" id="ARBA00022692"/>
    </source>
</evidence>
<dbReference type="Proteomes" id="UP000215902">
    <property type="component" value="Unassembled WGS sequence"/>
</dbReference>
<evidence type="ECO:0000256" key="11">
    <source>
        <dbReference type="ARBA" id="ARBA00022989"/>
    </source>
</evidence>
<dbReference type="InterPro" id="IPR044865">
    <property type="entry name" value="MRH_dom"/>
</dbReference>
<protein>
    <recommendedName>
        <fullName evidence="6">Autophagy-related protein 27</fullName>
    </recommendedName>
</protein>
<dbReference type="SUPFAM" id="SSF50911">
    <property type="entry name" value="Mannose 6-phosphate receptor domain"/>
    <property type="match status" value="1"/>
</dbReference>
<dbReference type="SMART" id="SM01404">
    <property type="entry name" value="CIMR"/>
    <property type="match status" value="1"/>
</dbReference>
<feature type="non-terminal residue" evidence="20">
    <location>
        <position position="1"/>
    </location>
</feature>
<evidence type="ECO:0000256" key="1">
    <source>
        <dbReference type="ARBA" id="ARBA00004304"/>
    </source>
</evidence>
<organism evidence="20 21">
    <name type="scientific">Macrostomum lignano</name>
    <dbReference type="NCBI Taxonomy" id="282301"/>
    <lineage>
        <taxon>Eukaryota</taxon>
        <taxon>Metazoa</taxon>
        <taxon>Spiralia</taxon>
        <taxon>Lophotrochozoa</taxon>
        <taxon>Platyhelminthes</taxon>
        <taxon>Rhabditophora</taxon>
        <taxon>Macrostomorpha</taxon>
        <taxon>Macrostomida</taxon>
        <taxon>Macrostomidae</taxon>
        <taxon>Macrostomum</taxon>
    </lineage>
</organism>
<evidence type="ECO:0000256" key="12">
    <source>
        <dbReference type="ARBA" id="ARBA00023006"/>
    </source>
</evidence>
<dbReference type="GO" id="GO:0034045">
    <property type="term" value="C:phagophore assembly site membrane"/>
    <property type="evidence" value="ECO:0007669"/>
    <property type="project" value="UniProtKB-SubCell"/>
</dbReference>
<dbReference type="GO" id="GO:0000139">
    <property type="term" value="C:Golgi membrane"/>
    <property type="evidence" value="ECO:0007669"/>
    <property type="project" value="UniProtKB-SubCell"/>
</dbReference>
<evidence type="ECO:0000256" key="17">
    <source>
        <dbReference type="ARBA" id="ARBA00023329"/>
    </source>
</evidence>
<proteinExistence type="inferred from homology"/>
<keyword evidence="7" id="KW-0813">Transport</keyword>
<reference evidence="20 21" key="1">
    <citation type="submission" date="2017-06" db="EMBL/GenBank/DDBJ databases">
        <title>A platform for efficient transgenesis in Macrostomum lignano, a flatworm model organism for stem cell research.</title>
        <authorList>
            <person name="Berezikov E."/>
        </authorList>
    </citation>
    <scope>NUCLEOTIDE SEQUENCE [LARGE SCALE GENOMIC DNA]</scope>
    <source>
        <strain evidence="20">DV1</strain>
        <tissue evidence="20">Whole organism</tissue>
    </source>
</reference>
<evidence type="ECO:0000256" key="9">
    <source>
        <dbReference type="ARBA" id="ARBA00022729"/>
    </source>
</evidence>
<evidence type="ECO:0000313" key="20">
    <source>
        <dbReference type="EMBL" id="PAA57309.1"/>
    </source>
</evidence>
<keyword evidence="13" id="KW-0333">Golgi apparatus</keyword>
<dbReference type="GO" id="GO:0015031">
    <property type="term" value="P:protein transport"/>
    <property type="evidence" value="ECO:0007669"/>
    <property type="project" value="UniProtKB-KW"/>
</dbReference>
<evidence type="ECO:0000256" key="18">
    <source>
        <dbReference type="SAM" id="Phobius"/>
    </source>
</evidence>
<keyword evidence="14" id="KW-0496">Mitochondrion</keyword>
<name>A0A267E912_9PLAT</name>
<feature type="transmembrane region" description="Helical" evidence="18">
    <location>
        <begin position="13"/>
        <end position="38"/>
    </location>
</feature>
<keyword evidence="16" id="KW-1015">Disulfide bond</keyword>
<evidence type="ECO:0000256" key="7">
    <source>
        <dbReference type="ARBA" id="ARBA00022448"/>
    </source>
</evidence>
<dbReference type="AlphaFoldDB" id="A0A267E912"/>
<dbReference type="PANTHER" id="PTHR15071:SF0">
    <property type="entry name" value="MANNOSE 6-PHOSPHATE RECEPTOR-LIKE PROTEIN 1"/>
    <property type="match status" value="1"/>
</dbReference>
<dbReference type="GO" id="GO:0031966">
    <property type="term" value="C:mitochondrial membrane"/>
    <property type="evidence" value="ECO:0007669"/>
    <property type="project" value="UniProtKB-SubCell"/>
</dbReference>
<evidence type="ECO:0000256" key="3">
    <source>
        <dbReference type="ARBA" id="ARBA00004394"/>
    </source>
</evidence>
<keyword evidence="15 18" id="KW-0472">Membrane</keyword>
<keyword evidence="10" id="KW-0653">Protein transport</keyword>
<dbReference type="GO" id="GO:0006914">
    <property type="term" value="P:autophagy"/>
    <property type="evidence" value="ECO:0007669"/>
    <property type="project" value="UniProtKB-KW"/>
</dbReference>
<dbReference type="InterPro" id="IPR009011">
    <property type="entry name" value="Man6P_isomerase_rcpt-bd_dom_sf"/>
</dbReference>
<gene>
    <name evidence="20" type="ORF">BOX15_Mlig004002g1</name>
</gene>
<evidence type="ECO:0000256" key="6">
    <source>
        <dbReference type="ARBA" id="ARBA00013776"/>
    </source>
</evidence>
<evidence type="ECO:0000256" key="10">
    <source>
        <dbReference type="ARBA" id="ARBA00022927"/>
    </source>
</evidence>
<evidence type="ECO:0000256" key="4">
    <source>
        <dbReference type="ARBA" id="ARBA00004472"/>
    </source>
</evidence>
<dbReference type="InterPro" id="IPR018939">
    <property type="entry name" value="Autophagy-rel_prot_27"/>
</dbReference>
<feature type="domain" description="MRH" evidence="19">
    <location>
        <begin position="61"/>
        <end position="196"/>
    </location>
</feature>
<evidence type="ECO:0000256" key="13">
    <source>
        <dbReference type="ARBA" id="ARBA00023034"/>
    </source>
</evidence>
<dbReference type="PROSITE" id="PS51914">
    <property type="entry name" value="MRH"/>
    <property type="match status" value="1"/>
</dbReference>
<dbReference type="GO" id="GO:0005802">
    <property type="term" value="C:trans-Golgi network"/>
    <property type="evidence" value="ECO:0007669"/>
    <property type="project" value="TreeGrafter"/>
</dbReference>
<keyword evidence="8 18" id="KW-0812">Transmembrane</keyword>
<evidence type="ECO:0000256" key="5">
    <source>
        <dbReference type="ARBA" id="ARBA00005363"/>
    </source>
</evidence>
<comment type="similarity">
    <text evidence="5">Belongs to the ATG27 family.</text>
</comment>
<keyword evidence="9" id="KW-0732">Signal</keyword>
<evidence type="ECO:0000259" key="19">
    <source>
        <dbReference type="PROSITE" id="PS51914"/>
    </source>
</evidence>
<keyword evidence="11 18" id="KW-1133">Transmembrane helix</keyword>
<evidence type="ECO:0000256" key="16">
    <source>
        <dbReference type="ARBA" id="ARBA00023157"/>
    </source>
</evidence>
<dbReference type="Gene3D" id="2.70.130.10">
    <property type="entry name" value="Mannose-6-phosphate receptor binding domain"/>
    <property type="match status" value="1"/>
</dbReference>
<evidence type="ECO:0000313" key="21">
    <source>
        <dbReference type="Proteomes" id="UP000215902"/>
    </source>
</evidence>